<protein>
    <submittedName>
        <fullName evidence="1">Uncharacterized protein</fullName>
    </submittedName>
</protein>
<evidence type="ECO:0000313" key="1">
    <source>
        <dbReference type="EMBL" id="EYC25515.1"/>
    </source>
</evidence>
<dbReference type="EMBL" id="JARK01001347">
    <property type="protein sequence ID" value="EYC25515.1"/>
    <property type="molecule type" value="Genomic_DNA"/>
</dbReference>
<gene>
    <name evidence="1" type="primary">Acey_s0011.g1246</name>
    <name evidence="1" type="ORF">Y032_0011g1246</name>
</gene>
<comment type="caution">
    <text evidence="1">The sequence shown here is derived from an EMBL/GenBank/DDBJ whole genome shotgun (WGS) entry which is preliminary data.</text>
</comment>
<dbReference type="AlphaFoldDB" id="A0A016VDM6"/>
<accession>A0A016VDM6</accession>
<proteinExistence type="predicted"/>
<evidence type="ECO:0000313" key="2">
    <source>
        <dbReference type="Proteomes" id="UP000024635"/>
    </source>
</evidence>
<dbReference type="Proteomes" id="UP000024635">
    <property type="component" value="Unassembled WGS sequence"/>
</dbReference>
<organism evidence="1 2">
    <name type="scientific">Ancylostoma ceylanicum</name>
    <dbReference type="NCBI Taxonomy" id="53326"/>
    <lineage>
        <taxon>Eukaryota</taxon>
        <taxon>Metazoa</taxon>
        <taxon>Ecdysozoa</taxon>
        <taxon>Nematoda</taxon>
        <taxon>Chromadorea</taxon>
        <taxon>Rhabditida</taxon>
        <taxon>Rhabditina</taxon>
        <taxon>Rhabditomorpha</taxon>
        <taxon>Strongyloidea</taxon>
        <taxon>Ancylostomatidae</taxon>
        <taxon>Ancylostomatinae</taxon>
        <taxon>Ancylostoma</taxon>
    </lineage>
</organism>
<sequence>MIDISRIAATMTRIRKIMLKETHKSKSASLFELPDVDLVPWLTGDLSAAKLRCLNVYGLLQCTGSVRMRRNTNVVVMRLAAYQRISLSSLFSFSPTKVCGTCQRIRLR</sequence>
<name>A0A016VDM6_9BILA</name>
<keyword evidence="2" id="KW-1185">Reference proteome</keyword>
<reference evidence="2" key="1">
    <citation type="journal article" date="2015" name="Nat. Genet.">
        <title>The genome and transcriptome of the zoonotic hookworm Ancylostoma ceylanicum identify infection-specific gene families.</title>
        <authorList>
            <person name="Schwarz E.M."/>
            <person name="Hu Y."/>
            <person name="Antoshechkin I."/>
            <person name="Miller M.M."/>
            <person name="Sternberg P.W."/>
            <person name="Aroian R.V."/>
        </authorList>
    </citation>
    <scope>NUCLEOTIDE SEQUENCE</scope>
    <source>
        <strain evidence="2">HY135</strain>
    </source>
</reference>